<dbReference type="AlphaFoldDB" id="A0A336MD90"/>
<evidence type="ECO:0000313" key="1">
    <source>
        <dbReference type="EMBL" id="SSX03633.1"/>
    </source>
</evidence>
<proteinExistence type="predicted"/>
<dbReference type="VEuPathDB" id="VectorBase:CSON009888"/>
<dbReference type="EMBL" id="UFQT01000397">
    <property type="protein sequence ID" value="SSX23998.1"/>
    <property type="molecule type" value="Genomic_DNA"/>
</dbReference>
<reference evidence="2" key="2">
    <citation type="submission" date="2018-07" db="EMBL/GenBank/DDBJ databases">
        <authorList>
            <person name="Quirk P.G."/>
            <person name="Krulwich T.A."/>
        </authorList>
    </citation>
    <scope>NUCLEOTIDE SEQUENCE</scope>
</reference>
<accession>A0A336MD90</accession>
<sequence>MNRICRKFEKKITKRKKNFIECEKNIPISIEMTSYVEFKTNKKKIFKFSIIKFIPRTTKVEKIIEVPPNNW</sequence>
<name>A0A336MD90_CULSO</name>
<organism evidence="2">
    <name type="scientific">Culicoides sonorensis</name>
    <name type="common">Biting midge</name>
    <dbReference type="NCBI Taxonomy" id="179676"/>
    <lineage>
        <taxon>Eukaryota</taxon>
        <taxon>Metazoa</taxon>
        <taxon>Ecdysozoa</taxon>
        <taxon>Arthropoda</taxon>
        <taxon>Hexapoda</taxon>
        <taxon>Insecta</taxon>
        <taxon>Pterygota</taxon>
        <taxon>Neoptera</taxon>
        <taxon>Endopterygota</taxon>
        <taxon>Diptera</taxon>
        <taxon>Nematocera</taxon>
        <taxon>Chironomoidea</taxon>
        <taxon>Ceratopogonidae</taxon>
        <taxon>Ceratopogoninae</taxon>
        <taxon>Culicoides</taxon>
        <taxon>Monoculicoides</taxon>
    </lineage>
</organism>
<dbReference type="EMBL" id="UFQS01000397">
    <property type="protein sequence ID" value="SSX03633.1"/>
    <property type="molecule type" value="Genomic_DNA"/>
</dbReference>
<protein>
    <submittedName>
        <fullName evidence="2">CSON009888 protein</fullName>
    </submittedName>
</protein>
<evidence type="ECO:0000313" key="2">
    <source>
        <dbReference type="EMBL" id="SSX23998.1"/>
    </source>
</evidence>
<gene>
    <name evidence="2" type="primary">CSON009888</name>
</gene>
<reference evidence="1" key="1">
    <citation type="submission" date="2018-04" db="EMBL/GenBank/DDBJ databases">
        <authorList>
            <person name="Go L.Y."/>
            <person name="Mitchell J.A."/>
        </authorList>
    </citation>
    <scope>NUCLEOTIDE SEQUENCE</scope>
    <source>
        <tissue evidence="1">Whole organism</tissue>
    </source>
</reference>